<dbReference type="InterPro" id="IPR000524">
    <property type="entry name" value="Tscrpt_reg_HTH_GntR"/>
</dbReference>
<dbReference type="KEGG" id="mbas:ALGA_3311"/>
<evidence type="ECO:0000259" key="4">
    <source>
        <dbReference type="PROSITE" id="PS50949"/>
    </source>
</evidence>
<dbReference type="InterPro" id="IPR036388">
    <property type="entry name" value="WH-like_DNA-bd_sf"/>
</dbReference>
<dbReference type="Proteomes" id="UP000218267">
    <property type="component" value="Chromosome"/>
</dbReference>
<evidence type="ECO:0000313" key="5">
    <source>
        <dbReference type="EMBL" id="BAX81611.1"/>
    </source>
</evidence>
<dbReference type="Gene3D" id="1.20.120.530">
    <property type="entry name" value="GntR ligand-binding domain-like"/>
    <property type="match status" value="1"/>
</dbReference>
<evidence type="ECO:0000256" key="1">
    <source>
        <dbReference type="ARBA" id="ARBA00023015"/>
    </source>
</evidence>
<dbReference type="GO" id="GO:0003677">
    <property type="term" value="F:DNA binding"/>
    <property type="evidence" value="ECO:0007669"/>
    <property type="project" value="UniProtKB-KW"/>
</dbReference>
<dbReference type="OrthoDB" id="9799482at2"/>
<dbReference type="RefSeq" id="WP_096431175.1">
    <property type="nucleotide sequence ID" value="NZ_AP018042.1"/>
</dbReference>
<keyword evidence="1" id="KW-0805">Transcription regulation</keyword>
<dbReference type="PROSITE" id="PS50949">
    <property type="entry name" value="HTH_GNTR"/>
    <property type="match status" value="1"/>
</dbReference>
<dbReference type="SUPFAM" id="SSF48008">
    <property type="entry name" value="GntR ligand-binding domain-like"/>
    <property type="match status" value="1"/>
</dbReference>
<protein>
    <submittedName>
        <fullName evidence="5">GntR family transcriptional regulator</fullName>
    </submittedName>
</protein>
<dbReference type="Pfam" id="PF07729">
    <property type="entry name" value="FCD"/>
    <property type="match status" value="1"/>
</dbReference>
<evidence type="ECO:0000256" key="2">
    <source>
        <dbReference type="ARBA" id="ARBA00023125"/>
    </source>
</evidence>
<keyword evidence="3" id="KW-0804">Transcription</keyword>
<dbReference type="SMART" id="SM00895">
    <property type="entry name" value="FCD"/>
    <property type="match status" value="1"/>
</dbReference>
<dbReference type="PRINTS" id="PR00035">
    <property type="entry name" value="HTHGNTR"/>
</dbReference>
<dbReference type="PANTHER" id="PTHR43537:SF5">
    <property type="entry name" value="UXU OPERON TRANSCRIPTIONAL REGULATOR"/>
    <property type="match status" value="1"/>
</dbReference>
<evidence type="ECO:0000313" key="6">
    <source>
        <dbReference type="Proteomes" id="UP000218267"/>
    </source>
</evidence>
<reference evidence="5 6" key="1">
    <citation type="journal article" date="2018" name="Mar. Genomics">
        <title>Complete genome sequence of Marinifilaceae bacterium strain SPP2, isolated from the Antarctic marine sediment.</title>
        <authorList>
            <person name="Watanabe M."/>
            <person name="Kojima H."/>
            <person name="Fukui M."/>
        </authorList>
    </citation>
    <scope>NUCLEOTIDE SEQUENCE [LARGE SCALE GENOMIC DNA]</scope>
    <source>
        <strain evidence="5 6">SPP2</strain>
    </source>
</reference>
<evidence type="ECO:0000256" key="3">
    <source>
        <dbReference type="ARBA" id="ARBA00023163"/>
    </source>
</evidence>
<dbReference type="GO" id="GO:0003700">
    <property type="term" value="F:DNA-binding transcription factor activity"/>
    <property type="evidence" value="ECO:0007669"/>
    <property type="project" value="InterPro"/>
</dbReference>
<name>A0A1Y1CQT5_9BACT</name>
<dbReference type="InterPro" id="IPR011711">
    <property type="entry name" value="GntR_C"/>
</dbReference>
<dbReference type="AlphaFoldDB" id="A0A1Y1CQT5"/>
<feature type="domain" description="HTH gntR-type" evidence="4">
    <location>
        <begin position="13"/>
        <end position="81"/>
    </location>
</feature>
<dbReference type="PANTHER" id="PTHR43537">
    <property type="entry name" value="TRANSCRIPTIONAL REGULATOR, GNTR FAMILY"/>
    <property type="match status" value="1"/>
</dbReference>
<gene>
    <name evidence="5" type="ORF">ALGA_3311</name>
</gene>
<dbReference type="SMART" id="SM00345">
    <property type="entry name" value="HTH_GNTR"/>
    <property type="match status" value="1"/>
</dbReference>
<organism evidence="5 6">
    <name type="scientific">Labilibaculum antarcticum</name>
    <dbReference type="NCBI Taxonomy" id="1717717"/>
    <lineage>
        <taxon>Bacteria</taxon>
        <taxon>Pseudomonadati</taxon>
        <taxon>Bacteroidota</taxon>
        <taxon>Bacteroidia</taxon>
        <taxon>Marinilabiliales</taxon>
        <taxon>Marinifilaceae</taxon>
        <taxon>Labilibaculum</taxon>
    </lineage>
</organism>
<dbReference type="InterPro" id="IPR008920">
    <property type="entry name" value="TF_FadR/GntR_C"/>
</dbReference>
<sequence length="235" mass="26559">MDLLDNFKTIEVETPVDKIIRQIRGLIVSGYLNPGDKLPSERKLSEKLGVGRTYIRDAIKKLEFFGILTTLPQSGVVVNGINISAMEGLFSNIMKIERPEFFSLVEARVNMEIFSVRAAAERRTEDDLKELEKALEAYEDKAINNLPAENEDFLFHLKIAEAGHNAVVKAMMLIILPDILAIYRKEHVCSKDVKEGNSNEHRSILKAIIDQDGEKSALLMSNHLHKVLEFSKKIL</sequence>
<keyword evidence="2" id="KW-0238">DNA-binding</keyword>
<dbReference type="SUPFAM" id="SSF46785">
    <property type="entry name" value="Winged helix' DNA-binding domain"/>
    <property type="match status" value="1"/>
</dbReference>
<dbReference type="CDD" id="cd07377">
    <property type="entry name" value="WHTH_GntR"/>
    <property type="match status" value="1"/>
</dbReference>
<reference evidence="6" key="2">
    <citation type="journal article" date="2020" name="Antonie Van Leeuwenhoek">
        <title>Labilibaculum antarcticum sp. nov., a novel facultative anaerobic, psychrotorelant bacterium isolated from marine sediment of Antarctica.</title>
        <authorList>
            <person name="Watanabe M."/>
            <person name="Kojima H."/>
            <person name="Fukui M."/>
        </authorList>
    </citation>
    <scope>NUCLEOTIDE SEQUENCE [LARGE SCALE GENOMIC DNA]</scope>
    <source>
        <strain evidence="6">SPP2</strain>
    </source>
</reference>
<keyword evidence="6" id="KW-1185">Reference proteome</keyword>
<proteinExistence type="predicted"/>
<accession>A0A1Y1CQT5</accession>
<dbReference type="EMBL" id="AP018042">
    <property type="protein sequence ID" value="BAX81611.1"/>
    <property type="molecule type" value="Genomic_DNA"/>
</dbReference>
<dbReference type="Pfam" id="PF00392">
    <property type="entry name" value="GntR"/>
    <property type="match status" value="1"/>
</dbReference>
<dbReference type="InterPro" id="IPR036390">
    <property type="entry name" value="WH_DNA-bd_sf"/>
</dbReference>
<dbReference type="Gene3D" id="1.10.10.10">
    <property type="entry name" value="Winged helix-like DNA-binding domain superfamily/Winged helix DNA-binding domain"/>
    <property type="match status" value="1"/>
</dbReference>